<feature type="non-terminal residue" evidence="6">
    <location>
        <position position="304"/>
    </location>
</feature>
<feature type="non-terminal residue" evidence="6">
    <location>
        <position position="1"/>
    </location>
</feature>
<dbReference type="EC" id="3.2.1.23" evidence="2"/>
<dbReference type="InterPro" id="IPR014718">
    <property type="entry name" value="GH-type_carb-bd"/>
</dbReference>
<gene>
    <name evidence="6" type="ORF">S01H4_31277</name>
</gene>
<dbReference type="EMBL" id="BART01016234">
    <property type="protein sequence ID" value="GAG79136.1"/>
    <property type="molecule type" value="Genomic_DNA"/>
</dbReference>
<dbReference type="InterPro" id="IPR004199">
    <property type="entry name" value="B-gal_small/dom_5"/>
</dbReference>
<dbReference type="SMART" id="SM01038">
    <property type="entry name" value="Bgal_small_N"/>
    <property type="match status" value="1"/>
</dbReference>
<dbReference type="AlphaFoldDB" id="X1C439"/>
<dbReference type="InterPro" id="IPR036156">
    <property type="entry name" value="Beta-gal/glucu_dom_sf"/>
</dbReference>
<evidence type="ECO:0000259" key="5">
    <source>
        <dbReference type="SMART" id="SM01038"/>
    </source>
</evidence>
<dbReference type="GO" id="GO:0005990">
    <property type="term" value="P:lactose catabolic process"/>
    <property type="evidence" value="ECO:0007669"/>
    <property type="project" value="TreeGrafter"/>
</dbReference>
<keyword evidence="3" id="KW-0378">Hydrolase</keyword>
<name>X1C439_9ZZZZ</name>
<protein>
    <recommendedName>
        <fullName evidence="2">beta-galactosidase</fullName>
        <ecNumber evidence="2">3.2.1.23</ecNumber>
    </recommendedName>
</protein>
<dbReference type="InterPro" id="IPR011013">
    <property type="entry name" value="Gal_mutarotase_sf_dom"/>
</dbReference>
<evidence type="ECO:0000313" key="6">
    <source>
        <dbReference type="EMBL" id="GAG79136.1"/>
    </source>
</evidence>
<evidence type="ECO:0000256" key="3">
    <source>
        <dbReference type="ARBA" id="ARBA00022801"/>
    </source>
</evidence>
<comment type="catalytic activity">
    <reaction evidence="1">
        <text>Hydrolysis of terminal non-reducing beta-D-galactose residues in beta-D-galactosides.</text>
        <dbReference type="EC" id="3.2.1.23"/>
    </reaction>
</comment>
<dbReference type="PANTHER" id="PTHR46323">
    <property type="entry name" value="BETA-GALACTOSIDASE"/>
    <property type="match status" value="1"/>
</dbReference>
<sequence length="304" mass="34898">TDLTNGKVRLQNKYQFINLEYFDILWELTANGIKIQDGKLEEIKIEPGEQKEVYIPFNLTKSELTTEYHIKIASVLSKDMPWAKKGHIVAWDQFKIILDSHIEMKDIISEIPAIKIMESTKSIKIIGKDFEIIIGKISGAIESFVFNNIELVSSPLIPNFWRAPTDNDIGEVDLDEFKDNPQIDYNWKSASKNRKVVKISTEDLNPNTICIKVQFDIINSEKHLETIYTVYGSGDIFIENLFTPNKNLIRFGMQMSIPGEFNMMNWYGRGPHESMMDRKTGAAVGTYSGLVTELIHPYIRPQEN</sequence>
<dbReference type="Gene3D" id="2.70.98.10">
    <property type="match status" value="1"/>
</dbReference>
<dbReference type="Pfam" id="PF02929">
    <property type="entry name" value="Bgal_small_N"/>
    <property type="match status" value="1"/>
</dbReference>
<dbReference type="InterPro" id="IPR050347">
    <property type="entry name" value="Bact_Beta-galactosidase"/>
</dbReference>
<proteinExistence type="predicted"/>
<dbReference type="GO" id="GO:0030246">
    <property type="term" value="F:carbohydrate binding"/>
    <property type="evidence" value="ECO:0007669"/>
    <property type="project" value="InterPro"/>
</dbReference>
<reference evidence="6" key="1">
    <citation type="journal article" date="2014" name="Front. Microbiol.">
        <title>High frequency of phylogenetically diverse reductive dehalogenase-homologous genes in deep subseafloor sedimentary metagenomes.</title>
        <authorList>
            <person name="Kawai M."/>
            <person name="Futagami T."/>
            <person name="Toyoda A."/>
            <person name="Takaki Y."/>
            <person name="Nishi S."/>
            <person name="Hori S."/>
            <person name="Arai W."/>
            <person name="Tsubouchi T."/>
            <person name="Morono Y."/>
            <person name="Uchiyama I."/>
            <person name="Ito T."/>
            <person name="Fujiyama A."/>
            <person name="Inagaki F."/>
            <person name="Takami H."/>
        </authorList>
    </citation>
    <scope>NUCLEOTIDE SEQUENCE</scope>
    <source>
        <strain evidence="6">Expedition CK06-06</strain>
    </source>
</reference>
<keyword evidence="4" id="KW-0326">Glycosidase</keyword>
<evidence type="ECO:0000256" key="1">
    <source>
        <dbReference type="ARBA" id="ARBA00001412"/>
    </source>
</evidence>
<organism evidence="6">
    <name type="scientific">marine sediment metagenome</name>
    <dbReference type="NCBI Taxonomy" id="412755"/>
    <lineage>
        <taxon>unclassified sequences</taxon>
        <taxon>metagenomes</taxon>
        <taxon>ecological metagenomes</taxon>
    </lineage>
</organism>
<evidence type="ECO:0000256" key="2">
    <source>
        <dbReference type="ARBA" id="ARBA00012756"/>
    </source>
</evidence>
<dbReference type="SUPFAM" id="SSF49303">
    <property type="entry name" value="beta-Galactosidase/glucuronidase domain"/>
    <property type="match status" value="1"/>
</dbReference>
<evidence type="ECO:0000256" key="4">
    <source>
        <dbReference type="ARBA" id="ARBA00023295"/>
    </source>
</evidence>
<comment type="caution">
    <text evidence="6">The sequence shown here is derived from an EMBL/GenBank/DDBJ whole genome shotgun (WGS) entry which is preliminary data.</text>
</comment>
<feature type="domain" description="Beta galactosidase small chain/" evidence="5">
    <location>
        <begin position="124"/>
        <end position="304"/>
    </location>
</feature>
<dbReference type="InterPro" id="IPR032312">
    <property type="entry name" value="LacZ_4"/>
</dbReference>
<dbReference type="GO" id="GO:0009341">
    <property type="term" value="C:beta-galactosidase complex"/>
    <property type="evidence" value="ECO:0007669"/>
    <property type="project" value="InterPro"/>
</dbReference>
<dbReference type="PANTHER" id="PTHR46323:SF2">
    <property type="entry name" value="BETA-GALACTOSIDASE"/>
    <property type="match status" value="1"/>
</dbReference>
<dbReference type="GO" id="GO:0004565">
    <property type="term" value="F:beta-galactosidase activity"/>
    <property type="evidence" value="ECO:0007669"/>
    <property type="project" value="UniProtKB-EC"/>
</dbReference>
<dbReference type="SUPFAM" id="SSF74650">
    <property type="entry name" value="Galactose mutarotase-like"/>
    <property type="match status" value="1"/>
</dbReference>
<dbReference type="Pfam" id="PF16353">
    <property type="entry name" value="LacZ_4"/>
    <property type="match status" value="1"/>
</dbReference>
<dbReference type="Gene3D" id="2.60.40.10">
    <property type="entry name" value="Immunoglobulins"/>
    <property type="match status" value="1"/>
</dbReference>
<accession>X1C439</accession>
<dbReference type="InterPro" id="IPR013783">
    <property type="entry name" value="Ig-like_fold"/>
</dbReference>